<dbReference type="EMBL" id="MT144696">
    <property type="protein sequence ID" value="QJH97668.1"/>
    <property type="molecule type" value="Genomic_DNA"/>
</dbReference>
<organism evidence="2">
    <name type="scientific">viral metagenome</name>
    <dbReference type="NCBI Taxonomy" id="1070528"/>
    <lineage>
        <taxon>unclassified sequences</taxon>
        <taxon>metagenomes</taxon>
        <taxon>organismal metagenomes</taxon>
    </lineage>
</organism>
<keyword evidence="1" id="KW-0812">Transmembrane</keyword>
<feature type="transmembrane region" description="Helical" evidence="1">
    <location>
        <begin position="34"/>
        <end position="53"/>
    </location>
</feature>
<feature type="transmembrane region" description="Helical" evidence="1">
    <location>
        <begin position="7"/>
        <end position="28"/>
    </location>
</feature>
<dbReference type="AlphaFoldDB" id="A0A6H1ZP65"/>
<sequence>MEYKEALPAFLFGLGAGVLFYIIGGVAAPYFAGINAPVSGALGFLIGTGLGLTKK</sequence>
<protein>
    <submittedName>
        <fullName evidence="2">Uncharacterized protein</fullName>
    </submittedName>
</protein>
<keyword evidence="1" id="KW-1133">Transmembrane helix</keyword>
<dbReference type="EMBL" id="MT144125">
    <property type="protein sequence ID" value="QJA49221.1"/>
    <property type="molecule type" value="Genomic_DNA"/>
</dbReference>
<evidence type="ECO:0000313" key="3">
    <source>
        <dbReference type="EMBL" id="QJH97668.1"/>
    </source>
</evidence>
<evidence type="ECO:0000256" key="1">
    <source>
        <dbReference type="SAM" id="Phobius"/>
    </source>
</evidence>
<accession>A0A6H1ZP65</accession>
<evidence type="ECO:0000313" key="2">
    <source>
        <dbReference type="EMBL" id="QJA49221.1"/>
    </source>
</evidence>
<name>A0A6H1ZP65_9ZZZZ</name>
<proteinExistence type="predicted"/>
<keyword evidence="1" id="KW-0472">Membrane</keyword>
<gene>
    <name evidence="2" type="ORF">TM448A01271_0009</name>
    <name evidence="3" type="ORF">TM448B01062_0013</name>
</gene>
<reference evidence="2" key="1">
    <citation type="submission" date="2020-03" db="EMBL/GenBank/DDBJ databases">
        <title>The deep terrestrial virosphere.</title>
        <authorList>
            <person name="Holmfeldt K."/>
            <person name="Nilsson E."/>
            <person name="Simone D."/>
            <person name="Lopez-Fernandez M."/>
            <person name="Wu X."/>
            <person name="de Brujin I."/>
            <person name="Lundin D."/>
            <person name="Andersson A."/>
            <person name="Bertilsson S."/>
            <person name="Dopson M."/>
        </authorList>
    </citation>
    <scope>NUCLEOTIDE SEQUENCE</scope>
    <source>
        <strain evidence="2">TM448A01271</strain>
        <strain evidence="3">TM448B01062</strain>
    </source>
</reference>